<proteinExistence type="predicted"/>
<reference evidence="4 5" key="1">
    <citation type="submission" date="2019-06" db="EMBL/GenBank/DDBJ databases">
        <title>Rhizobium sp. CL12 isolated from roots of soybean.</title>
        <authorList>
            <person name="Wang C."/>
        </authorList>
    </citation>
    <scope>NUCLEOTIDE SEQUENCE [LARGE SCALE GENOMIC DNA]</scope>
    <source>
        <strain evidence="4 5">CL12</strain>
    </source>
</reference>
<organism evidence="4 5">
    <name type="scientific">Rhizobium glycinendophyticum</name>
    <dbReference type="NCBI Taxonomy" id="2589807"/>
    <lineage>
        <taxon>Bacteria</taxon>
        <taxon>Pseudomonadati</taxon>
        <taxon>Pseudomonadota</taxon>
        <taxon>Alphaproteobacteria</taxon>
        <taxon>Hyphomicrobiales</taxon>
        <taxon>Rhizobiaceae</taxon>
        <taxon>Rhizobium/Agrobacterium group</taxon>
        <taxon>Rhizobium</taxon>
    </lineage>
</organism>
<dbReference type="PANTHER" id="PTHR43818:SF11">
    <property type="entry name" value="BCDNA.GH03377"/>
    <property type="match status" value="1"/>
</dbReference>
<dbReference type="PANTHER" id="PTHR43818">
    <property type="entry name" value="BCDNA.GH03377"/>
    <property type="match status" value="1"/>
</dbReference>
<name>A0A504UGS8_9HYPH</name>
<comment type="caution">
    <text evidence="4">The sequence shown here is derived from an EMBL/GenBank/DDBJ whole genome shotgun (WGS) entry which is preliminary data.</text>
</comment>
<keyword evidence="5" id="KW-1185">Reference proteome</keyword>
<dbReference type="Gene3D" id="3.30.360.10">
    <property type="entry name" value="Dihydrodipicolinate Reductase, domain 2"/>
    <property type="match status" value="1"/>
</dbReference>
<evidence type="ECO:0000259" key="3">
    <source>
        <dbReference type="Pfam" id="PF22725"/>
    </source>
</evidence>
<dbReference type="InterPro" id="IPR055170">
    <property type="entry name" value="GFO_IDH_MocA-like_dom"/>
</dbReference>
<evidence type="ECO:0000313" key="4">
    <source>
        <dbReference type="EMBL" id="TPP04662.1"/>
    </source>
</evidence>
<dbReference type="Proteomes" id="UP000316429">
    <property type="component" value="Unassembled WGS sequence"/>
</dbReference>
<dbReference type="AlphaFoldDB" id="A0A504UGS8"/>
<dbReference type="Pfam" id="PF22725">
    <property type="entry name" value="GFO_IDH_MocA_C3"/>
    <property type="match status" value="1"/>
</dbReference>
<feature type="domain" description="Gfo/Idh/MocA-like oxidoreductase N-terminal" evidence="2">
    <location>
        <begin position="3"/>
        <end position="122"/>
    </location>
</feature>
<gene>
    <name evidence="4" type="ORF">FJQ55_21940</name>
</gene>
<dbReference type="OrthoDB" id="9792935at2"/>
<evidence type="ECO:0000313" key="5">
    <source>
        <dbReference type="Proteomes" id="UP000316429"/>
    </source>
</evidence>
<dbReference type="SUPFAM" id="SSF55347">
    <property type="entry name" value="Glyceraldehyde-3-phosphate dehydrogenase-like, C-terminal domain"/>
    <property type="match status" value="1"/>
</dbReference>
<accession>A0A504UGS8</accession>
<feature type="domain" description="GFO/IDH/MocA-like oxidoreductase" evidence="3">
    <location>
        <begin position="130"/>
        <end position="250"/>
    </location>
</feature>
<evidence type="ECO:0000256" key="1">
    <source>
        <dbReference type="ARBA" id="ARBA00023002"/>
    </source>
</evidence>
<dbReference type="Pfam" id="PF01408">
    <property type="entry name" value="GFO_IDH_MocA"/>
    <property type="match status" value="1"/>
</dbReference>
<dbReference type="GO" id="GO:0016491">
    <property type="term" value="F:oxidoreductase activity"/>
    <property type="evidence" value="ECO:0007669"/>
    <property type="project" value="UniProtKB-KW"/>
</dbReference>
<dbReference type="EMBL" id="VFYP01000007">
    <property type="protein sequence ID" value="TPP04662.1"/>
    <property type="molecule type" value="Genomic_DNA"/>
</dbReference>
<evidence type="ECO:0000259" key="2">
    <source>
        <dbReference type="Pfam" id="PF01408"/>
    </source>
</evidence>
<dbReference type="GO" id="GO:0000166">
    <property type="term" value="F:nucleotide binding"/>
    <property type="evidence" value="ECO:0007669"/>
    <property type="project" value="InterPro"/>
</dbReference>
<sequence>MAMRWALIGASTIARQYMVGAIRAQQGEIVSVLSGSAERARELADEHQIPGSGTDLDELLANPQVDVVYISTTNEKHLPQALAAIKAGKHVFCEKPLALALDDASAMVRAAEEAGLVFATNHHLRCSGSHRAMRALIASGRIGRVLSLRLHHAVFLPPHLQGWRINAPDAGGGVIPDITVHDADVARFLLGEDPVSVVAQMASSGLGEGVEDSAMSVWAMPSGAMVMSHESFTHPFAGSGLEVHGTEGSIFARDVMTQNPIGSIELVTASGREAIGFDHHDLYAEGVRRFHAAVAGDGEPAATGRDGVKSLAVALAVRDAAARGVRIDVNYGGVR</sequence>
<dbReference type="InterPro" id="IPR050463">
    <property type="entry name" value="Gfo/Idh/MocA_oxidrdct_glycsds"/>
</dbReference>
<dbReference type="Gene3D" id="3.40.50.720">
    <property type="entry name" value="NAD(P)-binding Rossmann-like Domain"/>
    <property type="match status" value="1"/>
</dbReference>
<protein>
    <submittedName>
        <fullName evidence="4">Gfo/Idh/MocA family oxidoreductase</fullName>
    </submittedName>
</protein>
<dbReference type="SUPFAM" id="SSF51735">
    <property type="entry name" value="NAD(P)-binding Rossmann-fold domains"/>
    <property type="match status" value="1"/>
</dbReference>
<dbReference type="InterPro" id="IPR000683">
    <property type="entry name" value="Gfo/Idh/MocA-like_OxRdtase_N"/>
</dbReference>
<dbReference type="InterPro" id="IPR036291">
    <property type="entry name" value="NAD(P)-bd_dom_sf"/>
</dbReference>
<keyword evidence="1" id="KW-0560">Oxidoreductase</keyword>